<feature type="compositionally biased region" description="Basic and acidic residues" evidence="2">
    <location>
        <begin position="673"/>
        <end position="687"/>
    </location>
</feature>
<dbReference type="SUPFAM" id="SSF101283">
    <property type="entry name" value="GRIP domain"/>
    <property type="match status" value="1"/>
</dbReference>
<feature type="coiled-coil region" evidence="1">
    <location>
        <begin position="789"/>
        <end position="855"/>
    </location>
</feature>
<comment type="caution">
    <text evidence="4">The sequence shown here is derived from an EMBL/GenBank/DDBJ whole genome shotgun (WGS) entry which is preliminary data.</text>
</comment>
<feature type="compositionally biased region" description="Low complexity" evidence="2">
    <location>
        <begin position="859"/>
        <end position="872"/>
    </location>
</feature>
<dbReference type="Gene3D" id="1.10.220.60">
    <property type="entry name" value="GRIP domain"/>
    <property type="match status" value="1"/>
</dbReference>
<dbReference type="Gene3D" id="1.10.287.1490">
    <property type="match status" value="1"/>
</dbReference>
<dbReference type="InterPro" id="IPR000237">
    <property type="entry name" value="GRIP_dom"/>
</dbReference>
<feature type="coiled-coil region" evidence="1">
    <location>
        <begin position="256"/>
        <end position="367"/>
    </location>
</feature>
<feature type="region of interest" description="Disordered" evidence="2">
    <location>
        <begin position="855"/>
        <end position="874"/>
    </location>
</feature>
<feature type="region of interest" description="Disordered" evidence="2">
    <location>
        <begin position="666"/>
        <end position="687"/>
    </location>
</feature>
<gene>
    <name evidence="4" type="primary">GOLGA4</name>
    <name evidence="4" type="ORF">GZH46_01762</name>
</gene>
<organism evidence="4 5">
    <name type="scientific">Fragariocoptes setiger</name>
    <dbReference type="NCBI Taxonomy" id="1670756"/>
    <lineage>
        <taxon>Eukaryota</taxon>
        <taxon>Metazoa</taxon>
        <taxon>Ecdysozoa</taxon>
        <taxon>Arthropoda</taxon>
        <taxon>Chelicerata</taxon>
        <taxon>Arachnida</taxon>
        <taxon>Acari</taxon>
        <taxon>Acariformes</taxon>
        <taxon>Trombidiformes</taxon>
        <taxon>Prostigmata</taxon>
        <taxon>Eupodina</taxon>
        <taxon>Eriophyoidea</taxon>
        <taxon>Phytoptidae</taxon>
        <taxon>Fragariocoptes</taxon>
    </lineage>
</organism>
<feature type="compositionally biased region" description="Polar residues" evidence="2">
    <location>
        <begin position="47"/>
        <end position="64"/>
    </location>
</feature>
<evidence type="ECO:0000256" key="2">
    <source>
        <dbReference type="SAM" id="MobiDB-lite"/>
    </source>
</evidence>
<reference evidence="4 5" key="1">
    <citation type="submission" date="2020-10" db="EMBL/GenBank/DDBJ databases">
        <authorList>
            <person name="Klimov P.B."/>
            <person name="Dyachkov S.M."/>
            <person name="Chetverikov P.E."/>
        </authorList>
    </citation>
    <scope>NUCLEOTIDE SEQUENCE [LARGE SCALE GENOMIC DNA]</scope>
    <source>
        <strain evidence="4">BMOC 18-1129-001#AD2665</strain>
        <tissue evidence="4">Entire mites</tissue>
    </source>
</reference>
<dbReference type="PROSITE" id="PS50913">
    <property type="entry name" value="GRIP"/>
    <property type="match status" value="1"/>
</dbReference>
<proteinExistence type="predicted"/>
<dbReference type="Proteomes" id="UP000825002">
    <property type="component" value="Unassembled WGS sequence"/>
</dbReference>
<evidence type="ECO:0000313" key="5">
    <source>
        <dbReference type="Proteomes" id="UP000825002"/>
    </source>
</evidence>
<name>A0ABQ7S8J3_9ACAR</name>
<protein>
    <submittedName>
        <fullName evidence="4">Golgin subfamily A member 4</fullName>
    </submittedName>
</protein>
<accession>A0ABQ7S8J3</accession>
<evidence type="ECO:0000256" key="1">
    <source>
        <dbReference type="SAM" id="Coils"/>
    </source>
</evidence>
<feature type="coiled-coil region" evidence="1">
    <location>
        <begin position="154"/>
        <end position="226"/>
    </location>
</feature>
<dbReference type="EMBL" id="JAIFTH010000369">
    <property type="protein sequence ID" value="KAG9509712.1"/>
    <property type="molecule type" value="Genomic_DNA"/>
</dbReference>
<dbReference type="SMART" id="SM00755">
    <property type="entry name" value="Grip"/>
    <property type="match status" value="1"/>
</dbReference>
<evidence type="ECO:0000313" key="4">
    <source>
        <dbReference type="EMBL" id="KAG9509712.1"/>
    </source>
</evidence>
<dbReference type="PANTHER" id="PTHR19327:SF0">
    <property type="entry name" value="GOLGIN SUBFAMILY A MEMBER 4"/>
    <property type="match status" value="1"/>
</dbReference>
<dbReference type="PANTHER" id="PTHR19327">
    <property type="entry name" value="GOLGIN"/>
    <property type="match status" value="1"/>
</dbReference>
<evidence type="ECO:0000259" key="3">
    <source>
        <dbReference type="PROSITE" id="PS50913"/>
    </source>
</evidence>
<feature type="region of interest" description="Disordered" evidence="2">
    <location>
        <begin position="47"/>
        <end position="70"/>
    </location>
</feature>
<keyword evidence="1" id="KW-0175">Coiled coil</keyword>
<feature type="domain" description="GRIP" evidence="3">
    <location>
        <begin position="942"/>
        <end position="989"/>
    </location>
</feature>
<keyword evidence="5" id="KW-1185">Reference proteome</keyword>
<dbReference type="Pfam" id="PF01465">
    <property type="entry name" value="GRIP"/>
    <property type="match status" value="1"/>
</dbReference>
<sequence>MSMFKKMKERITDEVSSATNKLQNMQIIDNLAMTIGPPRQLALNVGHSSTQQLPQANSSGSSAGPQARGFNLIDDSPIENRANLNSSNLSSPQHQLFNGQSIVLKSKSDKSQNKNFALLASVNDIESDIELDTHHGNEESASGEIDLLNDTTHIMEEHDKIEKIQRTLEKYRDQYRFSLETNRKLMDERESIQKILAESGCNLDETSQLKNQIEMLVERNRKLLDTQYSSSSWEHDHSESGASDSGANTYKLVSKVRDLEKLLGKAKETLKVKNAKIQELEDSLSEIDELKDVNVKLNKELDKLRKQNDEWTVAIAEVKRTMHTELEAHNNQINQIKKENSDLMKKLADSQNQVKVHKQRQSELESKIVRMSSAHEKERDTLTRTMNASKAQALAKMQEEKDRVFNNMRNELEDKIKHACSENYSLSRQLTQTTADLEHSKLCGDRLKSQLIAVAKKQSSLVTMIRELVRYSDEQYQDLSEQLKLLSELIRDNEKSHIDKSDRLEAALVENQDLESQIKSLHTEIEKLNLQNAPKQEESCEHCNELKSIMSQQSDSAQQNIHELNAQLSLLSSANEDQEKEIAHLKRRQEELNNQLEQMRSENQELLKKNDSMEHTVQDMLSNEQSQQEQLECFAKLKEEFEKTKRQVVASANEIERLQATIDEKTSQLQSVENERDSMRESIRDTSSRQESLLIELAELKSNSDFAFNNLRRQQQEILAKILNTINSLESPESSPTKESSVPAKDCCKTQHEELDWSEINERASELMDQLCKIAVRKNSAYHDDAKRFDELMTQNESLMSETERLKEELDRLNQERKHEISMNSMEIEHLREENQILTQDVKMLTDQLRTLKQRHSDGVLSDSSGEGDLSLRPNNNIKKELEAGQNSYANDDNSYNYQIKAMQRVIEQITIESFILTREENQRLKEISRSIAANSAYSKESLPDPTEFEYLRFAVLQFMMGKEPLVLAKVISAVFKFSPEQIDQVVKAQEALQLAVNSNQTRTGSEKRGR</sequence>